<dbReference type="Proteomes" id="UP000545493">
    <property type="component" value="Unassembled WGS sequence"/>
</dbReference>
<dbReference type="RefSeq" id="WP_208415715.1">
    <property type="nucleotide sequence ID" value="NZ_JAAOYM010000001.1"/>
</dbReference>
<protein>
    <submittedName>
        <fullName evidence="1">Uncharacterized protein</fullName>
    </submittedName>
</protein>
<keyword evidence="2" id="KW-1185">Reference proteome</keyword>
<reference evidence="1 2" key="1">
    <citation type="submission" date="2020-03" db="EMBL/GenBank/DDBJ databases">
        <title>Sequencing the genomes of 1000 actinobacteria strains.</title>
        <authorList>
            <person name="Klenk H.-P."/>
        </authorList>
    </citation>
    <scope>NUCLEOTIDE SEQUENCE [LARGE SCALE GENOMIC DNA]</scope>
    <source>
        <strain evidence="1 2">DSM 45685</strain>
    </source>
</reference>
<evidence type="ECO:0000313" key="2">
    <source>
        <dbReference type="Proteomes" id="UP000545493"/>
    </source>
</evidence>
<dbReference type="EMBL" id="JAAOYM010000001">
    <property type="protein sequence ID" value="NIJ13073.1"/>
    <property type="molecule type" value="Genomic_DNA"/>
</dbReference>
<evidence type="ECO:0000313" key="1">
    <source>
        <dbReference type="EMBL" id="NIJ13073.1"/>
    </source>
</evidence>
<gene>
    <name evidence="1" type="ORF">FHU38_003417</name>
</gene>
<proteinExistence type="predicted"/>
<comment type="caution">
    <text evidence="1">The sequence shown here is derived from an EMBL/GenBank/DDBJ whole genome shotgun (WGS) entry which is preliminary data.</text>
</comment>
<name>A0A7X5ZRQ0_9PSEU</name>
<organism evidence="1 2">
    <name type="scientific">Saccharomonospora amisosensis</name>
    <dbReference type="NCBI Taxonomy" id="1128677"/>
    <lineage>
        <taxon>Bacteria</taxon>
        <taxon>Bacillati</taxon>
        <taxon>Actinomycetota</taxon>
        <taxon>Actinomycetes</taxon>
        <taxon>Pseudonocardiales</taxon>
        <taxon>Pseudonocardiaceae</taxon>
        <taxon>Saccharomonospora</taxon>
    </lineage>
</organism>
<dbReference type="AlphaFoldDB" id="A0A7X5ZRQ0"/>
<sequence length="91" mass="10043">MAHPPQPSDWTILRARLGAHSLHAQGKTNTAPARKAFNDRFENEVDPDRVLDPAERARRAEHARKAYFTSLALKSARARSSRRGKAKGGAA</sequence>
<accession>A0A7X5ZRQ0</accession>